<dbReference type="KEGG" id="tpla:ElP_03260"/>
<dbReference type="RefSeq" id="WP_145266625.1">
    <property type="nucleotide sequence ID" value="NZ_CP036426.1"/>
</dbReference>
<gene>
    <name evidence="3" type="ORF">ElP_03260</name>
</gene>
<organism evidence="3 4">
    <name type="scientific">Tautonia plasticadhaerens</name>
    <dbReference type="NCBI Taxonomy" id="2527974"/>
    <lineage>
        <taxon>Bacteria</taxon>
        <taxon>Pseudomonadati</taxon>
        <taxon>Planctomycetota</taxon>
        <taxon>Planctomycetia</taxon>
        <taxon>Isosphaerales</taxon>
        <taxon>Isosphaeraceae</taxon>
        <taxon>Tautonia</taxon>
    </lineage>
</organism>
<sequence precursor="true">MTRRALALALLLLPSATTASRAEEPFPIAVWLQSPDNAGRYREIGINTYVALYRGPTEEQLDKLDEAGMKAIVGQSERSLRFKDRPTITAWMHDDEPDNAQSLPDGEGYGPPVPPASIVEDYRAMKQADPTRPVLLNLGQGVAWDGWVGRGVRTNHPEDYPEYLEGCDIASFDIYPACHDREAVAGNLWYVPRGVDRLVSWTRDEKPVWCCIETTRISNPDHTPDPLDVRAEAWMALIHGADGLIYFCHQFEPRFIEAGLLAEPAIAREVASINRRIQELAPVLRSPDRPDLARVESSDEGVPVDSAVRRLDGVTYVLSVAMRDGETTATYRIPDLGDALVEVLGEDRTIEAPGGSWQDRFEGYGVHLYRITPASGR</sequence>
<name>A0A518GV84_9BACT</name>
<evidence type="ECO:0000256" key="1">
    <source>
        <dbReference type="SAM" id="MobiDB-lite"/>
    </source>
</evidence>
<dbReference type="InterPro" id="IPR017853">
    <property type="entry name" value="GH"/>
</dbReference>
<dbReference type="AlphaFoldDB" id="A0A518GV84"/>
<dbReference type="Proteomes" id="UP000317835">
    <property type="component" value="Chromosome"/>
</dbReference>
<evidence type="ECO:0000256" key="2">
    <source>
        <dbReference type="SAM" id="SignalP"/>
    </source>
</evidence>
<feature type="signal peptide" evidence="2">
    <location>
        <begin position="1"/>
        <end position="21"/>
    </location>
</feature>
<dbReference type="OrthoDB" id="242935at2"/>
<feature type="chain" id="PRO_5021955871" description="Glycoside hydrolase family 42 N-terminal domain-containing protein" evidence="2">
    <location>
        <begin position="22"/>
        <end position="377"/>
    </location>
</feature>
<feature type="region of interest" description="Disordered" evidence="1">
    <location>
        <begin position="90"/>
        <end position="110"/>
    </location>
</feature>
<evidence type="ECO:0008006" key="5">
    <source>
        <dbReference type="Google" id="ProtNLM"/>
    </source>
</evidence>
<reference evidence="3 4" key="1">
    <citation type="submission" date="2019-02" db="EMBL/GenBank/DDBJ databases">
        <title>Deep-cultivation of Planctomycetes and their phenomic and genomic characterization uncovers novel biology.</title>
        <authorList>
            <person name="Wiegand S."/>
            <person name="Jogler M."/>
            <person name="Boedeker C."/>
            <person name="Pinto D."/>
            <person name="Vollmers J."/>
            <person name="Rivas-Marin E."/>
            <person name="Kohn T."/>
            <person name="Peeters S.H."/>
            <person name="Heuer A."/>
            <person name="Rast P."/>
            <person name="Oberbeckmann S."/>
            <person name="Bunk B."/>
            <person name="Jeske O."/>
            <person name="Meyerdierks A."/>
            <person name="Storesund J.E."/>
            <person name="Kallscheuer N."/>
            <person name="Luecker S."/>
            <person name="Lage O.M."/>
            <person name="Pohl T."/>
            <person name="Merkel B.J."/>
            <person name="Hornburger P."/>
            <person name="Mueller R.-W."/>
            <person name="Bruemmer F."/>
            <person name="Labrenz M."/>
            <person name="Spormann A.M."/>
            <person name="Op den Camp H."/>
            <person name="Overmann J."/>
            <person name="Amann R."/>
            <person name="Jetten M.S.M."/>
            <person name="Mascher T."/>
            <person name="Medema M.H."/>
            <person name="Devos D.P."/>
            <person name="Kaster A.-K."/>
            <person name="Ovreas L."/>
            <person name="Rohde M."/>
            <person name="Galperin M.Y."/>
            <person name="Jogler C."/>
        </authorList>
    </citation>
    <scope>NUCLEOTIDE SEQUENCE [LARGE SCALE GENOMIC DNA]</scope>
    <source>
        <strain evidence="3 4">ElP</strain>
    </source>
</reference>
<evidence type="ECO:0000313" key="3">
    <source>
        <dbReference type="EMBL" id="QDV32493.1"/>
    </source>
</evidence>
<protein>
    <recommendedName>
        <fullName evidence="5">Glycoside hydrolase family 42 N-terminal domain-containing protein</fullName>
    </recommendedName>
</protein>
<keyword evidence="2" id="KW-0732">Signal</keyword>
<proteinExistence type="predicted"/>
<accession>A0A518GV84</accession>
<dbReference type="EMBL" id="CP036426">
    <property type="protein sequence ID" value="QDV32493.1"/>
    <property type="molecule type" value="Genomic_DNA"/>
</dbReference>
<keyword evidence="4" id="KW-1185">Reference proteome</keyword>
<dbReference type="SUPFAM" id="SSF51445">
    <property type="entry name" value="(Trans)glycosidases"/>
    <property type="match status" value="1"/>
</dbReference>
<evidence type="ECO:0000313" key="4">
    <source>
        <dbReference type="Proteomes" id="UP000317835"/>
    </source>
</evidence>
<dbReference type="Gene3D" id="3.20.20.80">
    <property type="entry name" value="Glycosidases"/>
    <property type="match status" value="1"/>
</dbReference>